<accession>A0ABC9TJQ4</accession>
<evidence type="ECO:0000259" key="1">
    <source>
        <dbReference type="PROSITE" id="PS50987"/>
    </source>
</evidence>
<dbReference type="PROSITE" id="PS50987">
    <property type="entry name" value="HTH_ARSR_2"/>
    <property type="match status" value="1"/>
</dbReference>
<dbReference type="PRINTS" id="PR00778">
    <property type="entry name" value="HTHARSR"/>
</dbReference>
<evidence type="ECO:0000313" key="3">
    <source>
        <dbReference type="Proteomes" id="UP000015750"/>
    </source>
</evidence>
<dbReference type="InterPro" id="IPR036390">
    <property type="entry name" value="WH_DNA-bd_sf"/>
</dbReference>
<dbReference type="InterPro" id="IPR036388">
    <property type="entry name" value="WH-like_DNA-bd_sf"/>
</dbReference>
<name>A0ABC9TJQ4_ENTFL</name>
<evidence type="ECO:0000313" key="2">
    <source>
        <dbReference type="EMBL" id="EPI06273.1"/>
    </source>
</evidence>
<dbReference type="Gene3D" id="1.10.10.10">
    <property type="entry name" value="Winged helix-like DNA-binding domain superfamily/Winged helix DNA-binding domain"/>
    <property type="match status" value="1"/>
</dbReference>
<dbReference type="AlphaFoldDB" id="A0ABC9TJQ4"/>
<sequence>MNYKETSNFLQVSSEPNRLEIVALFSYGTLCFCNVLTHFEFIQPTFSHYMKVLEKSWNCLCY</sequence>
<dbReference type="RefSeq" id="WP_010777944.1">
    <property type="nucleotide sequence ID" value="NZ_KE351831.1"/>
</dbReference>
<dbReference type="InterPro" id="IPR001845">
    <property type="entry name" value="HTH_ArsR_DNA-bd_dom"/>
</dbReference>
<comment type="caution">
    <text evidence="2">The sequence shown here is derived from an EMBL/GenBank/DDBJ whole genome shotgun (WGS) entry which is preliminary data.</text>
</comment>
<gene>
    <name evidence="2" type="ORF">D358_02134</name>
</gene>
<dbReference type="Proteomes" id="UP000015750">
    <property type="component" value="Unassembled WGS sequence"/>
</dbReference>
<dbReference type="SUPFAM" id="SSF46785">
    <property type="entry name" value="Winged helix' DNA-binding domain"/>
    <property type="match status" value="1"/>
</dbReference>
<feature type="domain" description="HTH arsR-type" evidence="1">
    <location>
        <begin position="1"/>
        <end position="62"/>
    </location>
</feature>
<dbReference type="Pfam" id="PF01022">
    <property type="entry name" value="HTH_5"/>
    <property type="match status" value="1"/>
</dbReference>
<protein>
    <submittedName>
        <fullName evidence="2">Arsenical resistance operon repressor domain protein</fullName>
    </submittedName>
</protein>
<dbReference type="EMBL" id="ATIR01000079">
    <property type="protein sequence ID" value="EPI06273.1"/>
    <property type="molecule type" value="Genomic_DNA"/>
</dbReference>
<proteinExistence type="predicted"/>
<reference evidence="2 3" key="1">
    <citation type="submission" date="2013-06" db="EMBL/GenBank/DDBJ databases">
        <authorList>
            <person name="Weinstock G."/>
            <person name="Sodergren E."/>
            <person name="Lobos E.A."/>
            <person name="Fulton L."/>
            <person name="Fulton R."/>
            <person name="Courtney L."/>
            <person name="Fronick C."/>
            <person name="O'Laughlin M."/>
            <person name="Godfrey J."/>
            <person name="Wilson R.M."/>
            <person name="Miner T."/>
            <person name="Farmer C."/>
            <person name="Delehaunty K."/>
            <person name="Cordes M."/>
            <person name="Minx P."/>
            <person name="Tomlinson C."/>
            <person name="Chen J."/>
            <person name="Wollam A."/>
            <person name="Pepin K.H."/>
            <person name="Bhonagiri V."/>
            <person name="Zhang X."/>
            <person name="Warren W."/>
            <person name="Mitreva M."/>
            <person name="Mardis E.R."/>
            <person name="Wilson R.K."/>
        </authorList>
    </citation>
    <scope>NUCLEOTIDE SEQUENCE [LARGE SCALE GENOMIC DNA]</scope>
    <source>
        <strain evidence="2 3">RP2S-4</strain>
    </source>
</reference>
<organism evidence="2 3">
    <name type="scientific">Enterococcus faecalis RP2S-4</name>
    <dbReference type="NCBI Taxonomy" id="1244145"/>
    <lineage>
        <taxon>Bacteria</taxon>
        <taxon>Bacillati</taxon>
        <taxon>Bacillota</taxon>
        <taxon>Bacilli</taxon>
        <taxon>Lactobacillales</taxon>
        <taxon>Enterococcaceae</taxon>
        <taxon>Enterococcus</taxon>
    </lineage>
</organism>